<accession>A0A4D6LPF9</accession>
<dbReference type="GO" id="GO:0005634">
    <property type="term" value="C:nucleus"/>
    <property type="evidence" value="ECO:0007669"/>
    <property type="project" value="UniProtKB-SubCell"/>
</dbReference>
<dbReference type="GO" id="GO:0003700">
    <property type="term" value="F:DNA-binding transcription factor activity"/>
    <property type="evidence" value="ECO:0007669"/>
    <property type="project" value="InterPro"/>
</dbReference>
<proteinExistence type="predicted"/>
<dbReference type="InterPro" id="IPR025610">
    <property type="entry name" value="MYC/MYB_N"/>
</dbReference>
<name>A0A4D6LPF9_VIGUN</name>
<keyword evidence="3 4" id="KW-0539">Nucleus</keyword>
<dbReference type="EMBL" id="CP039348">
    <property type="protein sequence ID" value="QCD90046.1"/>
    <property type="molecule type" value="Genomic_DNA"/>
</dbReference>
<dbReference type="GO" id="GO:0000976">
    <property type="term" value="F:transcription cis-regulatory region binding"/>
    <property type="evidence" value="ECO:0007669"/>
    <property type="project" value="TreeGrafter"/>
</dbReference>
<evidence type="ECO:0000259" key="5">
    <source>
        <dbReference type="Pfam" id="PF14215"/>
    </source>
</evidence>
<dbReference type="PANTHER" id="PTHR11514:SF115">
    <property type="entry name" value="TRANSCRIPTION FACTOR"/>
    <property type="match status" value="1"/>
</dbReference>
<organism evidence="6 7">
    <name type="scientific">Vigna unguiculata</name>
    <name type="common">Cowpea</name>
    <dbReference type="NCBI Taxonomy" id="3917"/>
    <lineage>
        <taxon>Eukaryota</taxon>
        <taxon>Viridiplantae</taxon>
        <taxon>Streptophyta</taxon>
        <taxon>Embryophyta</taxon>
        <taxon>Tracheophyta</taxon>
        <taxon>Spermatophyta</taxon>
        <taxon>Magnoliopsida</taxon>
        <taxon>eudicotyledons</taxon>
        <taxon>Gunneridae</taxon>
        <taxon>Pentapetalae</taxon>
        <taxon>rosids</taxon>
        <taxon>fabids</taxon>
        <taxon>Fabales</taxon>
        <taxon>Fabaceae</taxon>
        <taxon>Papilionoideae</taxon>
        <taxon>50 kb inversion clade</taxon>
        <taxon>NPAAA clade</taxon>
        <taxon>indigoferoid/millettioid clade</taxon>
        <taxon>Phaseoleae</taxon>
        <taxon>Vigna</taxon>
    </lineage>
</organism>
<sequence length="82" mass="9657">MREFIDSASSSVVSNANALQQRLQFILQSRQEWWVYAIFWQATKDSDSRDTLEYGDGFFMGTKGREGTEVRMPEEQTRHIYK</sequence>
<keyword evidence="7" id="KW-1185">Reference proteome</keyword>
<evidence type="ECO:0000256" key="3">
    <source>
        <dbReference type="ARBA" id="ARBA00023242"/>
    </source>
</evidence>
<dbReference type="InterPro" id="IPR045084">
    <property type="entry name" value="AIB/MYC-like"/>
</dbReference>
<keyword evidence="1 4" id="KW-0805">Transcription regulation</keyword>
<dbReference type="PANTHER" id="PTHR11514">
    <property type="entry name" value="MYC"/>
    <property type="match status" value="1"/>
</dbReference>
<feature type="domain" description="Transcription factor MYC/MYB N-terminal" evidence="5">
    <location>
        <begin position="19"/>
        <end position="74"/>
    </location>
</feature>
<dbReference type="AlphaFoldDB" id="A0A4D6LPF9"/>
<comment type="subcellular location">
    <subcellularLocation>
        <location evidence="4">Nucleus</location>
    </subcellularLocation>
</comment>
<protein>
    <recommendedName>
        <fullName evidence="4">Transcription factor</fullName>
        <shortName evidence="4">bHLH transcription factor</shortName>
    </recommendedName>
    <alternativeName>
        <fullName evidence="4">Basic helix-loop-helix protein</fullName>
    </alternativeName>
</protein>
<keyword evidence="2 4" id="KW-0804">Transcription</keyword>
<evidence type="ECO:0000313" key="7">
    <source>
        <dbReference type="Proteomes" id="UP000501690"/>
    </source>
</evidence>
<evidence type="ECO:0000256" key="2">
    <source>
        <dbReference type="ARBA" id="ARBA00023163"/>
    </source>
</evidence>
<dbReference type="Pfam" id="PF14215">
    <property type="entry name" value="bHLH-MYC_N"/>
    <property type="match status" value="1"/>
</dbReference>
<dbReference type="Proteomes" id="UP000501690">
    <property type="component" value="Linkage Group LG4"/>
</dbReference>
<evidence type="ECO:0000256" key="4">
    <source>
        <dbReference type="RuleBase" id="RU369104"/>
    </source>
</evidence>
<evidence type="ECO:0000313" key="6">
    <source>
        <dbReference type="EMBL" id="QCD90046.1"/>
    </source>
</evidence>
<reference evidence="6 7" key="1">
    <citation type="submission" date="2019-04" db="EMBL/GenBank/DDBJ databases">
        <title>An improved genome assembly and genetic linkage map for asparagus bean, Vigna unguiculata ssp. sesquipedialis.</title>
        <authorList>
            <person name="Xia Q."/>
            <person name="Zhang R."/>
            <person name="Dong Y."/>
        </authorList>
    </citation>
    <scope>NUCLEOTIDE SEQUENCE [LARGE SCALE GENOMIC DNA]</scope>
    <source>
        <tissue evidence="6">Leaf</tissue>
    </source>
</reference>
<evidence type="ECO:0000256" key="1">
    <source>
        <dbReference type="ARBA" id="ARBA00023015"/>
    </source>
</evidence>
<gene>
    <name evidence="6" type="ORF">DEO72_LG4g998</name>
</gene>